<dbReference type="PANTHER" id="PTHR11264:SF0">
    <property type="entry name" value="URACIL-DNA GLYCOSYLASE"/>
    <property type="match status" value="1"/>
</dbReference>
<keyword evidence="8 9" id="KW-0234">DNA repair</keyword>
<organism evidence="13 14">
    <name type="scientific">Desulfovibrio litoralis DSM 11393</name>
    <dbReference type="NCBI Taxonomy" id="1121455"/>
    <lineage>
        <taxon>Bacteria</taxon>
        <taxon>Pseudomonadati</taxon>
        <taxon>Thermodesulfobacteriota</taxon>
        <taxon>Desulfovibrionia</taxon>
        <taxon>Desulfovibrionales</taxon>
        <taxon>Desulfovibrionaceae</taxon>
        <taxon>Desulfovibrio</taxon>
    </lineage>
</organism>
<accession>A0A1M7T338</accession>
<evidence type="ECO:0000259" key="12">
    <source>
        <dbReference type="SMART" id="SM00986"/>
    </source>
</evidence>
<keyword evidence="9" id="KW-0963">Cytoplasm</keyword>
<dbReference type="InterPro" id="IPR002043">
    <property type="entry name" value="UDG_fam1"/>
</dbReference>
<dbReference type="AlphaFoldDB" id="A0A1M7T338"/>
<dbReference type="NCBIfam" id="NF003592">
    <property type="entry name" value="PRK05254.1-5"/>
    <property type="match status" value="1"/>
</dbReference>
<evidence type="ECO:0000256" key="9">
    <source>
        <dbReference type="HAMAP-Rule" id="MF_00148"/>
    </source>
</evidence>
<evidence type="ECO:0000256" key="4">
    <source>
        <dbReference type="ARBA" id="ARBA00012030"/>
    </source>
</evidence>
<dbReference type="NCBIfam" id="NF003591">
    <property type="entry name" value="PRK05254.1-4"/>
    <property type="match status" value="1"/>
</dbReference>
<dbReference type="STRING" id="1121455.SAMN02745728_01494"/>
<dbReference type="HAMAP" id="MF_00148">
    <property type="entry name" value="UDG"/>
    <property type="match status" value="1"/>
</dbReference>
<evidence type="ECO:0000256" key="2">
    <source>
        <dbReference type="ARBA" id="ARBA00002631"/>
    </source>
</evidence>
<comment type="similarity">
    <text evidence="3 9 11">Belongs to the uracil-DNA glycosylase (UDG) superfamily. UNG family.</text>
</comment>
<dbReference type="SUPFAM" id="SSF52141">
    <property type="entry name" value="Uracil-DNA glycosylase-like"/>
    <property type="match status" value="1"/>
</dbReference>
<name>A0A1M7T338_9BACT</name>
<dbReference type="InterPro" id="IPR036895">
    <property type="entry name" value="Uracil-DNA_glycosylase-like_sf"/>
</dbReference>
<evidence type="ECO:0000256" key="11">
    <source>
        <dbReference type="RuleBase" id="RU003780"/>
    </source>
</evidence>
<dbReference type="NCBIfam" id="TIGR00628">
    <property type="entry name" value="ung"/>
    <property type="match status" value="1"/>
</dbReference>
<dbReference type="NCBIfam" id="NF003588">
    <property type="entry name" value="PRK05254.1-1"/>
    <property type="match status" value="1"/>
</dbReference>
<evidence type="ECO:0000256" key="7">
    <source>
        <dbReference type="ARBA" id="ARBA00022801"/>
    </source>
</evidence>
<dbReference type="GO" id="GO:0097510">
    <property type="term" value="P:base-excision repair, AP site formation via deaminated base removal"/>
    <property type="evidence" value="ECO:0007669"/>
    <property type="project" value="TreeGrafter"/>
</dbReference>
<dbReference type="Gene3D" id="3.40.470.10">
    <property type="entry name" value="Uracil-DNA glycosylase-like domain"/>
    <property type="match status" value="1"/>
</dbReference>
<gene>
    <name evidence="9" type="primary">ung</name>
    <name evidence="13" type="ORF">SAMN02745728_01494</name>
</gene>
<dbReference type="Pfam" id="PF03167">
    <property type="entry name" value="UDG"/>
    <property type="match status" value="1"/>
</dbReference>
<dbReference type="SMART" id="SM00986">
    <property type="entry name" value="UDG"/>
    <property type="match status" value="1"/>
</dbReference>
<dbReference type="SMART" id="SM00987">
    <property type="entry name" value="UreE_C"/>
    <property type="match status" value="1"/>
</dbReference>
<dbReference type="GO" id="GO:0005737">
    <property type="term" value="C:cytoplasm"/>
    <property type="evidence" value="ECO:0007669"/>
    <property type="project" value="UniProtKB-SubCell"/>
</dbReference>
<keyword evidence="7 9" id="KW-0378">Hydrolase</keyword>
<dbReference type="PANTHER" id="PTHR11264">
    <property type="entry name" value="URACIL-DNA GLYCOSYLASE"/>
    <property type="match status" value="1"/>
</dbReference>
<evidence type="ECO:0000256" key="8">
    <source>
        <dbReference type="ARBA" id="ARBA00023204"/>
    </source>
</evidence>
<dbReference type="RefSeq" id="WP_072697182.1">
    <property type="nucleotide sequence ID" value="NZ_FRDI01000006.1"/>
</dbReference>
<dbReference type="EMBL" id="FRDI01000006">
    <property type="protein sequence ID" value="SHN65119.1"/>
    <property type="molecule type" value="Genomic_DNA"/>
</dbReference>
<evidence type="ECO:0000313" key="13">
    <source>
        <dbReference type="EMBL" id="SHN65119.1"/>
    </source>
</evidence>
<protein>
    <recommendedName>
        <fullName evidence="5 9">Uracil-DNA glycosylase</fullName>
        <shortName evidence="9">UDG</shortName>
        <ecNumber evidence="4 9">3.2.2.27</ecNumber>
    </recommendedName>
</protein>
<dbReference type="GO" id="GO:0004844">
    <property type="term" value="F:uracil DNA N-glycosylase activity"/>
    <property type="evidence" value="ECO:0007669"/>
    <property type="project" value="UniProtKB-UniRule"/>
</dbReference>
<keyword evidence="6 9" id="KW-0227">DNA damage</keyword>
<dbReference type="NCBIfam" id="NF003589">
    <property type="entry name" value="PRK05254.1-2"/>
    <property type="match status" value="1"/>
</dbReference>
<sequence>MTKSVKIADDWYKLLKDEFEKPYFLKLKEFVRNEYSTNKIFPSGKNIFRAFDLCPVDTLKVVIIGQDPYHGEGQANGLCFSVSDKTPLPPSLINIFKEVVACGYSQPKSGDLEPWAKQGVLMLNSVLTVRAHSAASHAGKGWELFTDAVIAKLNENKTGLVYMLWGAYAQKKASLVNASKNLILKAAHPSPLSAFRGFLGCKHFSEANSYLSQPINW</sequence>
<evidence type="ECO:0000256" key="6">
    <source>
        <dbReference type="ARBA" id="ARBA00022763"/>
    </source>
</evidence>
<dbReference type="OrthoDB" id="9804372at2"/>
<dbReference type="InterPro" id="IPR018085">
    <property type="entry name" value="Ura-DNA_Glyclase_AS"/>
</dbReference>
<dbReference type="InterPro" id="IPR005122">
    <property type="entry name" value="Uracil-DNA_glycosylase-like"/>
</dbReference>
<dbReference type="Proteomes" id="UP000186469">
    <property type="component" value="Unassembled WGS sequence"/>
</dbReference>
<feature type="active site" description="Proton acceptor" evidence="9 10">
    <location>
        <position position="67"/>
    </location>
</feature>
<feature type="domain" description="Uracil-DNA glycosylase-like" evidence="12">
    <location>
        <begin position="52"/>
        <end position="211"/>
    </location>
</feature>
<comment type="subcellular location">
    <subcellularLocation>
        <location evidence="9">Cytoplasm</location>
    </subcellularLocation>
</comment>
<dbReference type="FunFam" id="3.40.470.10:FF:000001">
    <property type="entry name" value="Uracil-DNA glycosylase"/>
    <property type="match status" value="1"/>
</dbReference>
<evidence type="ECO:0000313" key="14">
    <source>
        <dbReference type="Proteomes" id="UP000186469"/>
    </source>
</evidence>
<evidence type="ECO:0000256" key="10">
    <source>
        <dbReference type="PROSITE-ProRule" id="PRU10072"/>
    </source>
</evidence>
<keyword evidence="14" id="KW-1185">Reference proteome</keyword>
<comment type="catalytic activity">
    <reaction evidence="1 9 11">
        <text>Hydrolyzes single-stranded DNA or mismatched double-stranded DNA and polynucleotides, releasing free uracil.</text>
        <dbReference type="EC" id="3.2.2.27"/>
    </reaction>
</comment>
<dbReference type="EC" id="3.2.2.27" evidence="4 9"/>
<reference evidence="13 14" key="1">
    <citation type="submission" date="2016-12" db="EMBL/GenBank/DDBJ databases">
        <authorList>
            <person name="Song W.-J."/>
            <person name="Kurnit D.M."/>
        </authorList>
    </citation>
    <scope>NUCLEOTIDE SEQUENCE [LARGE SCALE GENOMIC DNA]</scope>
    <source>
        <strain evidence="13 14">DSM 11393</strain>
    </source>
</reference>
<comment type="function">
    <text evidence="2 9 11">Excises uracil residues from the DNA which can arise as a result of misincorporation of dUMP residues by DNA polymerase or due to deamination of cytosine.</text>
</comment>
<proteinExistence type="inferred from homology"/>
<dbReference type="CDD" id="cd10027">
    <property type="entry name" value="UDG-F1-like"/>
    <property type="match status" value="1"/>
</dbReference>
<evidence type="ECO:0000256" key="3">
    <source>
        <dbReference type="ARBA" id="ARBA00008184"/>
    </source>
</evidence>
<dbReference type="PROSITE" id="PS00130">
    <property type="entry name" value="U_DNA_GLYCOSYLASE"/>
    <property type="match status" value="1"/>
</dbReference>
<evidence type="ECO:0000256" key="5">
    <source>
        <dbReference type="ARBA" id="ARBA00018429"/>
    </source>
</evidence>
<evidence type="ECO:0000256" key="1">
    <source>
        <dbReference type="ARBA" id="ARBA00001400"/>
    </source>
</evidence>